<comment type="subcellular location">
    <subcellularLocation>
        <location evidence="2">Secreted</location>
    </subcellularLocation>
</comment>
<dbReference type="PANTHER" id="PTHR11177:SF402">
    <property type="entry name" value="CHITINASE"/>
    <property type="match status" value="1"/>
</dbReference>
<evidence type="ECO:0000256" key="9">
    <source>
        <dbReference type="ARBA" id="ARBA00023295"/>
    </source>
</evidence>
<dbReference type="EMBL" id="JOWA01000066">
    <property type="protein sequence ID" value="KEZ45778.1"/>
    <property type="molecule type" value="Genomic_DNA"/>
</dbReference>
<dbReference type="InterPro" id="IPR001579">
    <property type="entry name" value="Glyco_hydro_18_chit_AS"/>
</dbReference>
<dbReference type="GO" id="GO:0008061">
    <property type="term" value="F:chitin binding"/>
    <property type="evidence" value="ECO:0007669"/>
    <property type="project" value="InterPro"/>
</dbReference>
<dbReference type="GeneID" id="27720658"/>
<evidence type="ECO:0000256" key="2">
    <source>
        <dbReference type="ARBA" id="ARBA00004613"/>
    </source>
</evidence>
<evidence type="ECO:0000256" key="7">
    <source>
        <dbReference type="ARBA" id="ARBA00023024"/>
    </source>
</evidence>
<gene>
    <name evidence="14" type="ORF">SAPIO_CDS1586</name>
</gene>
<dbReference type="SMART" id="SM00636">
    <property type="entry name" value="Glyco_18"/>
    <property type="match status" value="1"/>
</dbReference>
<evidence type="ECO:0000256" key="5">
    <source>
        <dbReference type="ARBA" id="ARBA00022525"/>
    </source>
</evidence>
<evidence type="ECO:0000256" key="6">
    <source>
        <dbReference type="ARBA" id="ARBA00022801"/>
    </source>
</evidence>
<keyword evidence="7" id="KW-0146">Chitin degradation</keyword>
<dbReference type="Proteomes" id="UP000028545">
    <property type="component" value="Unassembled WGS sequence"/>
</dbReference>
<dbReference type="SUPFAM" id="SSF54556">
    <property type="entry name" value="Chitinase insertion domain"/>
    <property type="match status" value="1"/>
</dbReference>
<reference evidence="14 15" key="1">
    <citation type="journal article" date="2014" name="Genome Announc.">
        <title>Draft genome sequence of the pathogenic fungus Scedosporium apiospermum.</title>
        <authorList>
            <person name="Vandeputte P."/>
            <person name="Ghamrawi S."/>
            <person name="Rechenmann M."/>
            <person name="Iltis A."/>
            <person name="Giraud S."/>
            <person name="Fleury M."/>
            <person name="Thornton C."/>
            <person name="Delhaes L."/>
            <person name="Meyer W."/>
            <person name="Papon N."/>
            <person name="Bouchara J.P."/>
        </authorList>
    </citation>
    <scope>NUCLEOTIDE SEQUENCE [LARGE SCALE GENOMIC DNA]</scope>
    <source>
        <strain evidence="14 15">IHEM 14462</strain>
    </source>
</reference>
<comment type="caution">
    <text evidence="14">The sequence shown here is derived from an EMBL/GenBank/DDBJ whole genome shotgun (WGS) entry which is preliminary data.</text>
</comment>
<dbReference type="InterPro" id="IPR001223">
    <property type="entry name" value="Glyco_hydro18_cat"/>
</dbReference>
<dbReference type="GO" id="GO:0008843">
    <property type="term" value="F:endochitinase activity"/>
    <property type="evidence" value="ECO:0007669"/>
    <property type="project" value="UniProtKB-EC"/>
</dbReference>
<evidence type="ECO:0000256" key="3">
    <source>
        <dbReference type="ARBA" id="ARBA00008682"/>
    </source>
</evidence>
<dbReference type="GO" id="GO:0005576">
    <property type="term" value="C:extracellular region"/>
    <property type="evidence" value="ECO:0007669"/>
    <property type="project" value="UniProtKB-SubCell"/>
</dbReference>
<dbReference type="InterPro" id="IPR017853">
    <property type="entry name" value="GH"/>
</dbReference>
<comment type="catalytic activity">
    <reaction evidence="1">
        <text>Random endo-hydrolysis of N-acetyl-beta-D-glucosaminide (1-&gt;4)-beta-linkages in chitin and chitodextrins.</text>
        <dbReference type="EC" id="3.2.1.14"/>
    </reaction>
</comment>
<dbReference type="GO" id="GO:0000272">
    <property type="term" value="P:polysaccharide catabolic process"/>
    <property type="evidence" value="ECO:0007669"/>
    <property type="project" value="UniProtKB-KW"/>
</dbReference>
<dbReference type="Gene3D" id="3.20.20.80">
    <property type="entry name" value="Glycosidases"/>
    <property type="match status" value="1"/>
</dbReference>
<sequence length="1015" mass="112416">MLITHRDSHLRVRFEHSIYERGCVGGIGIASPFVDHPDQVSRSIYAEAVCTTTDHSRVAIAGHRAFSLFDFHGAKVQPRAAVARRAVRQAHVDISVLQAVPFIYFYRGAIRADPTTILEEQSPYNSDGLILRKKKALICRLASDAHVSPFWETTHRPHLRVVFVATRAPAGESIIVVTILALDGIRILFVALLYMLASRRRKADCVAESVSRLAEVLAIERKPWIVHIFSLYKVSPCTVVYNTSERQKGSSSSSVAGKGGLWVSWLVFQRAFVDDNFSSPAVIRSLLRIFIRASRPTSVPARPPWHPPGGPIYEEFCGSQKVPRPSCKVTEVPLQRVVGYYEGWAARRYCDTFRPDDIPAGVYTHLNFAYASIDPATFHIVPAAEGDPELYRELTGLKSPNPSLKVFIAVGGRAFNDPGRPTETTFSDIARSRDNQRAFISSLISFMNTYGFDGVDIDWEYPRAGGRGGRDEDFVNFPIFVRNLKRALNNNGFRNGLSITLPASYWYLRHFDIISKKMKNSVDWFGFKSYDLHGAWETQESRLDSRLNSHTNLTEIAAAMDFLWWNDIPPEKVVMGLAFYSRTFTLSDRKCQKKGCVFDGGGTPDRCSGEVGFMTNSEIESNMVGTSAGSTLDADAAVKILVSGLYRDQWISSDDGETFKLKADFARSLCLGGVMVWAVSHDNGKGKFSKELQQATKYKSFSVGTTTSYGMTLRGDKIPVEQCFWTNCGKSCPYGWTHVRRRDQWSYGNTHMVDDSGCKPGQDSRLFCCPPGPEPYCGWYSLNNGRCSGTCPGADGLYEWHEWSEIASSGGGCTNGKSQKACCRRDHPEVRPPIQAMRLWDKCGWAGSEPRCAASTCDGYYPWRNNLVGSTNLGSGATHCYYDSAATLRGDQPYCCSADLDDEKWDNCAFTTSGGAYVEKYYGEGYCDGNCPPGRVKIGLDGSLDSCSGGNRALCCEPVVSRPAKSHLGSYEDLLAAFQQWANDPSSRDCGGSTPETNLGNSGRRGRRRSADKAP</sequence>
<dbReference type="PANTHER" id="PTHR11177">
    <property type="entry name" value="CHITINASE"/>
    <property type="match status" value="1"/>
</dbReference>
<dbReference type="OrthoDB" id="73875at2759"/>
<dbReference type="KEGG" id="sapo:SAPIO_CDS1586"/>
<keyword evidence="15" id="KW-1185">Reference proteome</keyword>
<organism evidence="14 15">
    <name type="scientific">Pseudallescheria apiosperma</name>
    <name type="common">Scedosporium apiospermum</name>
    <dbReference type="NCBI Taxonomy" id="563466"/>
    <lineage>
        <taxon>Eukaryota</taxon>
        <taxon>Fungi</taxon>
        <taxon>Dikarya</taxon>
        <taxon>Ascomycota</taxon>
        <taxon>Pezizomycotina</taxon>
        <taxon>Sordariomycetes</taxon>
        <taxon>Hypocreomycetidae</taxon>
        <taxon>Microascales</taxon>
        <taxon>Microascaceae</taxon>
        <taxon>Scedosporium</taxon>
    </lineage>
</organism>
<proteinExistence type="inferred from homology"/>
<evidence type="ECO:0000313" key="15">
    <source>
        <dbReference type="Proteomes" id="UP000028545"/>
    </source>
</evidence>
<dbReference type="EC" id="3.2.1.14" evidence="4"/>
<dbReference type="GO" id="GO:0006032">
    <property type="term" value="P:chitin catabolic process"/>
    <property type="evidence" value="ECO:0007669"/>
    <property type="project" value="UniProtKB-KW"/>
</dbReference>
<dbReference type="InterPro" id="IPR011583">
    <property type="entry name" value="Chitinase_II/V-like_cat"/>
</dbReference>
<feature type="region of interest" description="Disordered" evidence="12">
    <location>
        <begin position="983"/>
        <end position="1015"/>
    </location>
</feature>
<evidence type="ECO:0000259" key="13">
    <source>
        <dbReference type="PROSITE" id="PS51910"/>
    </source>
</evidence>
<keyword evidence="5" id="KW-0964">Secreted</keyword>
<dbReference type="AlphaFoldDB" id="A0A084GEL6"/>
<evidence type="ECO:0000256" key="1">
    <source>
        <dbReference type="ARBA" id="ARBA00000822"/>
    </source>
</evidence>
<evidence type="ECO:0000256" key="12">
    <source>
        <dbReference type="SAM" id="MobiDB-lite"/>
    </source>
</evidence>
<keyword evidence="8" id="KW-0119">Carbohydrate metabolism</keyword>
<evidence type="ECO:0000313" key="14">
    <source>
        <dbReference type="EMBL" id="KEZ45778.1"/>
    </source>
</evidence>
<keyword evidence="9 11" id="KW-0326">Glycosidase</keyword>
<protein>
    <recommendedName>
        <fullName evidence="4">chitinase</fullName>
        <ecNumber evidence="4">3.2.1.14</ecNumber>
    </recommendedName>
</protein>
<evidence type="ECO:0000256" key="11">
    <source>
        <dbReference type="RuleBase" id="RU000489"/>
    </source>
</evidence>
<keyword evidence="6 11" id="KW-0378">Hydrolase</keyword>
<dbReference type="RefSeq" id="XP_016645577.1">
    <property type="nucleotide sequence ID" value="XM_016784820.1"/>
</dbReference>
<dbReference type="Gene3D" id="3.10.50.10">
    <property type="match status" value="1"/>
</dbReference>
<evidence type="ECO:0000256" key="8">
    <source>
        <dbReference type="ARBA" id="ARBA00023277"/>
    </source>
</evidence>
<evidence type="ECO:0000256" key="10">
    <source>
        <dbReference type="ARBA" id="ARBA00023326"/>
    </source>
</evidence>
<name>A0A084GEL6_PSEDA</name>
<dbReference type="OMA" id="ITHRDSH"/>
<feature type="domain" description="GH18" evidence="13">
    <location>
        <begin position="335"/>
        <end position="699"/>
    </location>
</feature>
<accession>A0A084GEL6</accession>
<keyword evidence="10" id="KW-0624">Polysaccharide degradation</keyword>
<dbReference type="InterPro" id="IPR050314">
    <property type="entry name" value="Glycosyl_Hydrlase_18"/>
</dbReference>
<dbReference type="PROSITE" id="PS01095">
    <property type="entry name" value="GH18_1"/>
    <property type="match status" value="1"/>
</dbReference>
<dbReference type="PROSITE" id="PS51910">
    <property type="entry name" value="GH18_2"/>
    <property type="match status" value="1"/>
</dbReference>
<comment type="similarity">
    <text evidence="3">Belongs to the glycosyl hydrolase 18 family. Chitinase class V subfamily.</text>
</comment>
<dbReference type="HOGENOM" id="CLU_297021_0_0_1"/>
<dbReference type="Pfam" id="PF00704">
    <property type="entry name" value="Glyco_hydro_18"/>
    <property type="match status" value="1"/>
</dbReference>
<dbReference type="InterPro" id="IPR029070">
    <property type="entry name" value="Chitinase_insertion_sf"/>
</dbReference>
<evidence type="ECO:0000256" key="4">
    <source>
        <dbReference type="ARBA" id="ARBA00012729"/>
    </source>
</evidence>
<dbReference type="SUPFAM" id="SSF51445">
    <property type="entry name" value="(Trans)glycosidases"/>
    <property type="match status" value="1"/>
</dbReference>
<dbReference type="VEuPathDB" id="FungiDB:SAPIO_CDS1586"/>